<name>J7G1X3_9CRYP</name>
<protein>
    <submittedName>
        <fullName evidence="2">Uncharacterized protein</fullName>
    </submittedName>
</protein>
<keyword evidence="2" id="KW-0542">Nucleomorph</keyword>
<gene>
    <name evidence="2" type="ORF">CMESO_309</name>
</gene>
<reference evidence="2 3" key="1">
    <citation type="journal article" date="2012" name="Genome Biol. Evol.">
        <title>Nucleomorph genome sequence of the cryptophyte alga Chroomonas mesostigmatica CCMP1168 reveals lineage-specific gene loss and genome complexity.</title>
        <authorList>
            <person name="Moore C.E."/>
            <person name="Curtis B."/>
            <person name="Mills T."/>
            <person name="Tanifuji G."/>
            <person name="Archibald J.M."/>
        </authorList>
    </citation>
    <scope>NUCLEOTIDE SEQUENCE [LARGE SCALE GENOMIC DNA]</scope>
    <source>
        <strain evidence="2 3">CCMP1168</strain>
    </source>
</reference>
<organism evidence="2 3">
    <name type="scientific">Chroomonas mesostigmatica CCMP1168</name>
    <dbReference type="NCBI Taxonomy" id="1195612"/>
    <lineage>
        <taxon>Eukaryota</taxon>
        <taxon>Cryptophyceae</taxon>
        <taxon>Pyrenomonadales</taxon>
        <taxon>Chroomonadaceae</taxon>
        <taxon>Chroomonas</taxon>
    </lineage>
</organism>
<evidence type="ECO:0000256" key="1">
    <source>
        <dbReference type="SAM" id="MobiDB-lite"/>
    </source>
</evidence>
<feature type="region of interest" description="Disordered" evidence="1">
    <location>
        <begin position="180"/>
        <end position="217"/>
    </location>
</feature>
<evidence type="ECO:0000313" key="2">
    <source>
        <dbReference type="EMBL" id="AFP65477.1"/>
    </source>
</evidence>
<feature type="compositionally biased region" description="Basic and acidic residues" evidence="1">
    <location>
        <begin position="201"/>
        <end position="217"/>
    </location>
</feature>
<dbReference type="Proteomes" id="UP000243348">
    <property type="component" value="Nucleomorph 2"/>
</dbReference>
<dbReference type="AlphaFoldDB" id="J7G1X3"/>
<proteinExistence type="predicted"/>
<sequence length="217" mass="25533">MKFLLPLAKFINIRKKPNVFTESKKNNYKPFYVENKKNIITEIKSNKEKFKFFKLTILILTTFLSQLGSEKNSTKILNIPSTNAIEIDAFDLRITQEDVLNEKFLFSEKTTQNSMIEREVQEIEDDEFRYESWRSTQIGLTMGGSLLGMWFTFKGLNRWEKWMRDQEQKDIEKEIKMTGKYINPSSPGIRTTIDPLTGKKFSSDKPSKKKSKKEEED</sequence>
<accession>J7G1X3</accession>
<evidence type="ECO:0000313" key="3">
    <source>
        <dbReference type="Proteomes" id="UP000243348"/>
    </source>
</evidence>
<dbReference type="EMBL" id="CP003681">
    <property type="protein sequence ID" value="AFP65477.1"/>
    <property type="molecule type" value="Genomic_DNA"/>
</dbReference>
<geneLocation type="nucleomorph" evidence="2"/>